<protein>
    <submittedName>
        <fullName evidence="7">PLP-dependent aminotransferase family protein</fullName>
    </submittedName>
</protein>
<dbReference type="SUPFAM" id="SSF53383">
    <property type="entry name" value="PLP-dependent transferases"/>
    <property type="match status" value="1"/>
</dbReference>
<evidence type="ECO:0000256" key="5">
    <source>
        <dbReference type="ARBA" id="ARBA00023163"/>
    </source>
</evidence>
<dbReference type="InterPro" id="IPR015421">
    <property type="entry name" value="PyrdxlP-dep_Trfase_major"/>
</dbReference>
<evidence type="ECO:0000256" key="2">
    <source>
        <dbReference type="ARBA" id="ARBA00022898"/>
    </source>
</evidence>
<dbReference type="GO" id="GO:0008483">
    <property type="term" value="F:transaminase activity"/>
    <property type="evidence" value="ECO:0007669"/>
    <property type="project" value="UniProtKB-KW"/>
</dbReference>
<keyword evidence="7" id="KW-0808">Transferase</keyword>
<comment type="similarity">
    <text evidence="1">In the C-terminal section; belongs to the class-I pyridoxal-phosphate-dependent aminotransferase family.</text>
</comment>
<dbReference type="SUPFAM" id="SSF46785">
    <property type="entry name" value="Winged helix' DNA-binding domain"/>
    <property type="match status" value="1"/>
</dbReference>
<dbReference type="Pfam" id="PF00392">
    <property type="entry name" value="GntR"/>
    <property type="match status" value="1"/>
</dbReference>
<sequence>MLLLNLDRASAVPLYLQIAQQLAARIDAGALAAGEALSPTRLLAQRLGVNRSTVCRAYAQLQASGHVESSAGGYTRVRARAAATDAARTSDGHFDWGSRLRSATSPAQSVQAVGDGIDFRPLAPDPRLAPMDALRRAMKLALADDAASLLDYPSPLGHLPLRQWIAERMARLGAPVTADSVMLCNGAQHGLDLVFRTLLAPGANVAVEAPGYACANALIAQHGANAIGVPMRNDGLDLAALGAVIAQHRPAALYTMPNFQNPTGITTPIAHREQLMRLCETHALPIIEDGFAEDMKYFGRAVPPLKALDRQGLVIHVGTFSKLLFPGLRVGWIAASPALIPALAATRGTADLGGSALPAAALWQLCASGEFDRHLRRLHTEYRRRMQRLIRATRTWLTGERVRCSVPQGGYVCWVEVDGGQAGTHADEAELIAALAAAGVRVTPGAGCYPAGHTPAGAAFRLSIAQADEAAIERGVQRIGEVLRARRP</sequence>
<keyword evidence="2" id="KW-0663">Pyridoxal phosphate</keyword>
<keyword evidence="7" id="KW-0032">Aminotransferase</keyword>
<gene>
    <name evidence="7" type="ORF">JY500_00200</name>
</gene>
<reference evidence="7 8" key="1">
    <citation type="submission" date="2021-02" db="EMBL/GenBank/DDBJ databases">
        <title>Niveibacterium changnyeongensis HC41.</title>
        <authorList>
            <person name="Kang M."/>
        </authorList>
    </citation>
    <scope>NUCLEOTIDE SEQUENCE [LARGE SCALE GENOMIC DNA]</scope>
    <source>
        <strain evidence="7 8">HC41</strain>
    </source>
</reference>
<keyword evidence="8" id="KW-1185">Reference proteome</keyword>
<dbReference type="InterPro" id="IPR004839">
    <property type="entry name" value="Aminotransferase_I/II_large"/>
</dbReference>
<evidence type="ECO:0000256" key="3">
    <source>
        <dbReference type="ARBA" id="ARBA00023015"/>
    </source>
</evidence>
<dbReference type="RefSeq" id="WP_206254654.1">
    <property type="nucleotide sequence ID" value="NZ_CP071060.1"/>
</dbReference>
<dbReference type="PROSITE" id="PS50949">
    <property type="entry name" value="HTH_GNTR"/>
    <property type="match status" value="1"/>
</dbReference>
<evidence type="ECO:0000259" key="6">
    <source>
        <dbReference type="PROSITE" id="PS50949"/>
    </source>
</evidence>
<feature type="domain" description="HTH gntR-type" evidence="6">
    <location>
        <begin position="12"/>
        <end position="80"/>
    </location>
</feature>
<dbReference type="InterPro" id="IPR051446">
    <property type="entry name" value="HTH_trans_reg/aminotransferase"/>
</dbReference>
<dbReference type="PANTHER" id="PTHR46577:SF2">
    <property type="entry name" value="TRANSCRIPTIONAL REGULATORY PROTEIN"/>
    <property type="match status" value="1"/>
</dbReference>
<dbReference type="InterPro" id="IPR015424">
    <property type="entry name" value="PyrdxlP-dep_Trfase"/>
</dbReference>
<dbReference type="CDD" id="cd00609">
    <property type="entry name" value="AAT_like"/>
    <property type="match status" value="1"/>
</dbReference>
<keyword evidence="4" id="KW-0238">DNA-binding</keyword>
<accession>A0ABX7M5T0</accession>
<dbReference type="EMBL" id="CP071060">
    <property type="protein sequence ID" value="QSI77108.1"/>
    <property type="molecule type" value="Genomic_DNA"/>
</dbReference>
<evidence type="ECO:0000256" key="1">
    <source>
        <dbReference type="ARBA" id="ARBA00005384"/>
    </source>
</evidence>
<dbReference type="InterPro" id="IPR036390">
    <property type="entry name" value="WH_DNA-bd_sf"/>
</dbReference>
<evidence type="ECO:0000313" key="7">
    <source>
        <dbReference type="EMBL" id="QSI77108.1"/>
    </source>
</evidence>
<dbReference type="InterPro" id="IPR000524">
    <property type="entry name" value="Tscrpt_reg_HTH_GntR"/>
</dbReference>
<organism evidence="7 8">
    <name type="scientific">Niveibacterium microcysteis</name>
    <dbReference type="NCBI Taxonomy" id="2811415"/>
    <lineage>
        <taxon>Bacteria</taxon>
        <taxon>Pseudomonadati</taxon>
        <taxon>Pseudomonadota</taxon>
        <taxon>Betaproteobacteria</taxon>
        <taxon>Rhodocyclales</taxon>
        <taxon>Rhodocyclaceae</taxon>
        <taxon>Niveibacterium</taxon>
    </lineage>
</organism>
<dbReference type="PANTHER" id="PTHR46577">
    <property type="entry name" value="HTH-TYPE TRANSCRIPTIONAL REGULATORY PROTEIN GABR"/>
    <property type="match status" value="1"/>
</dbReference>
<dbReference type="Pfam" id="PF00155">
    <property type="entry name" value="Aminotran_1_2"/>
    <property type="match status" value="1"/>
</dbReference>
<evidence type="ECO:0000313" key="8">
    <source>
        <dbReference type="Proteomes" id="UP000663570"/>
    </source>
</evidence>
<dbReference type="Proteomes" id="UP000663570">
    <property type="component" value="Chromosome"/>
</dbReference>
<dbReference type="Gene3D" id="1.10.10.10">
    <property type="entry name" value="Winged helix-like DNA-binding domain superfamily/Winged helix DNA-binding domain"/>
    <property type="match status" value="1"/>
</dbReference>
<dbReference type="InterPro" id="IPR036388">
    <property type="entry name" value="WH-like_DNA-bd_sf"/>
</dbReference>
<keyword evidence="5" id="KW-0804">Transcription</keyword>
<dbReference type="SMART" id="SM00345">
    <property type="entry name" value="HTH_GNTR"/>
    <property type="match status" value="1"/>
</dbReference>
<evidence type="ECO:0000256" key="4">
    <source>
        <dbReference type="ARBA" id="ARBA00023125"/>
    </source>
</evidence>
<proteinExistence type="inferred from homology"/>
<name>A0ABX7M5T0_9RHOO</name>
<keyword evidence="3" id="KW-0805">Transcription regulation</keyword>
<dbReference type="Gene3D" id="3.40.640.10">
    <property type="entry name" value="Type I PLP-dependent aspartate aminotransferase-like (Major domain)"/>
    <property type="match status" value="1"/>
</dbReference>